<evidence type="ECO:0000256" key="5">
    <source>
        <dbReference type="ARBA" id="ARBA00022989"/>
    </source>
</evidence>
<evidence type="ECO:0000256" key="2">
    <source>
        <dbReference type="ARBA" id="ARBA00022448"/>
    </source>
</evidence>
<name>A0ABS9HFW6_9ACTN</name>
<dbReference type="PROSITE" id="PS00889">
    <property type="entry name" value="CNMP_BINDING_2"/>
    <property type="match status" value="1"/>
</dbReference>
<dbReference type="PANTHER" id="PTHR23513">
    <property type="entry name" value="INTEGRAL MEMBRANE EFFLUX PROTEIN-RELATED"/>
    <property type="match status" value="1"/>
</dbReference>
<dbReference type="PRINTS" id="PR00103">
    <property type="entry name" value="CAMPKINASE"/>
</dbReference>
<feature type="transmembrane region" description="Helical" evidence="8">
    <location>
        <begin position="299"/>
        <end position="318"/>
    </location>
</feature>
<protein>
    <submittedName>
        <fullName evidence="10">MFS transporter</fullName>
    </submittedName>
</protein>
<evidence type="ECO:0000256" key="4">
    <source>
        <dbReference type="ARBA" id="ARBA00022692"/>
    </source>
</evidence>
<dbReference type="EMBL" id="JAKJHZ010000009">
    <property type="protein sequence ID" value="MCF6379129.1"/>
    <property type="molecule type" value="Genomic_DNA"/>
</dbReference>
<sequence>MGESGPRVRLADAASAFSSNARNPDLRRAQLSFLGAWTAEWAFTVALGIVAYRDGGAGALGLVGLLRMLPSALLAPVLSPFADRGRRERVLVVVSTARGAATTAAAAVAALGGAPVAIYALAVLSTIAATLFRPAHSALLPSLCHTGHELASANVVRGMLDSLATLVGPLLAAVLLEVADVDVVFAVAAAASFWSAALLLRLQYDAPPRPPALRPHLAREALEGLGAVARNRDLALVLGLAAAQSLTRGALTVFSVLVSIELLGRGEPGAGTLMTAVGVGAVGGSLAASLLVGTRRLGAWFALGVTLWGLPLVLVGLVPHDLPALVFMALIGAGNALIDVAGFTLLGRMAPDEVLARVFGVLESLVAVSIGVGALVTSWLVGSWGLRPALVAVGLVCPVLAAAAWVRLRALDHAVGAHDDEVRLLQRVPMLRTLPLPSVEQLARGLTTLDVPSGTTLFERGDVGDRYYVVEAGAVDVVGDGTVIASLGPGEGFGEIALLRRSTRTATVLATVDSRLRSLGSEHFLAVVLGYAPSALAASAGVEHLLERYDPDRPDHDRPDRPDHDGSDHEGEPWHRPRD</sequence>
<dbReference type="SMART" id="SM00100">
    <property type="entry name" value="cNMP"/>
    <property type="match status" value="1"/>
</dbReference>
<dbReference type="RefSeq" id="WP_236403443.1">
    <property type="nucleotide sequence ID" value="NZ_JAKJHZ010000009.1"/>
</dbReference>
<feature type="transmembrane region" description="Helical" evidence="8">
    <location>
        <begin position="358"/>
        <end position="380"/>
    </location>
</feature>
<feature type="transmembrane region" description="Helical" evidence="8">
    <location>
        <begin position="181"/>
        <end position="200"/>
    </location>
</feature>
<dbReference type="SUPFAM" id="SSF103473">
    <property type="entry name" value="MFS general substrate transporter"/>
    <property type="match status" value="1"/>
</dbReference>
<keyword evidence="5 8" id="KW-1133">Transmembrane helix</keyword>
<dbReference type="CDD" id="cd06173">
    <property type="entry name" value="MFS_MefA_like"/>
    <property type="match status" value="1"/>
</dbReference>
<dbReference type="PANTHER" id="PTHR23513:SF9">
    <property type="entry name" value="ENTEROBACTIN EXPORTER ENTS"/>
    <property type="match status" value="1"/>
</dbReference>
<dbReference type="InterPro" id="IPR018488">
    <property type="entry name" value="cNMP-bd_CS"/>
</dbReference>
<feature type="transmembrane region" description="Helical" evidence="8">
    <location>
        <begin position="324"/>
        <end position="346"/>
    </location>
</feature>
<comment type="subcellular location">
    <subcellularLocation>
        <location evidence="1">Cell inner membrane</location>
        <topology evidence="1">Multi-pass membrane protein</topology>
    </subcellularLocation>
</comment>
<comment type="caution">
    <text evidence="10">The sequence shown here is derived from an EMBL/GenBank/DDBJ whole genome shotgun (WGS) entry which is preliminary data.</text>
</comment>
<proteinExistence type="predicted"/>
<evidence type="ECO:0000313" key="10">
    <source>
        <dbReference type="EMBL" id="MCF6379129.1"/>
    </source>
</evidence>
<dbReference type="InterPro" id="IPR011701">
    <property type="entry name" value="MFS"/>
</dbReference>
<dbReference type="SUPFAM" id="SSF51206">
    <property type="entry name" value="cAMP-binding domain-like"/>
    <property type="match status" value="1"/>
</dbReference>
<dbReference type="InterPro" id="IPR000595">
    <property type="entry name" value="cNMP-bd_dom"/>
</dbReference>
<keyword evidence="3" id="KW-1003">Cell membrane</keyword>
<evidence type="ECO:0000256" key="6">
    <source>
        <dbReference type="ARBA" id="ARBA00023136"/>
    </source>
</evidence>
<keyword evidence="11" id="KW-1185">Reference proteome</keyword>
<feature type="transmembrane region" description="Helical" evidence="8">
    <location>
        <begin position="272"/>
        <end position="292"/>
    </location>
</feature>
<gene>
    <name evidence="10" type="ORF">L2K70_16055</name>
</gene>
<organism evidence="10 11">
    <name type="scientific">Nocardioides potassii</name>
    <dbReference type="NCBI Taxonomy" id="2911371"/>
    <lineage>
        <taxon>Bacteria</taxon>
        <taxon>Bacillati</taxon>
        <taxon>Actinomycetota</taxon>
        <taxon>Actinomycetes</taxon>
        <taxon>Propionibacteriales</taxon>
        <taxon>Nocardioidaceae</taxon>
        <taxon>Nocardioides</taxon>
    </lineage>
</organism>
<evidence type="ECO:0000259" key="9">
    <source>
        <dbReference type="PROSITE" id="PS50042"/>
    </source>
</evidence>
<dbReference type="Pfam" id="PF00027">
    <property type="entry name" value="cNMP_binding"/>
    <property type="match status" value="1"/>
</dbReference>
<feature type="transmembrane region" description="Helical" evidence="8">
    <location>
        <begin position="386"/>
        <end position="406"/>
    </location>
</feature>
<dbReference type="Proteomes" id="UP001201161">
    <property type="component" value="Unassembled WGS sequence"/>
</dbReference>
<keyword evidence="6 8" id="KW-0472">Membrane</keyword>
<feature type="domain" description="Cyclic nucleotide-binding" evidence="9">
    <location>
        <begin position="430"/>
        <end position="528"/>
    </location>
</feature>
<dbReference type="Gene3D" id="1.20.1250.20">
    <property type="entry name" value="MFS general substrate transporter like domains"/>
    <property type="match status" value="2"/>
</dbReference>
<dbReference type="InterPro" id="IPR014710">
    <property type="entry name" value="RmlC-like_jellyroll"/>
</dbReference>
<dbReference type="InterPro" id="IPR036259">
    <property type="entry name" value="MFS_trans_sf"/>
</dbReference>
<dbReference type="Pfam" id="PF07690">
    <property type="entry name" value="MFS_1"/>
    <property type="match status" value="1"/>
</dbReference>
<feature type="region of interest" description="Disordered" evidence="7">
    <location>
        <begin position="547"/>
        <end position="579"/>
    </location>
</feature>
<reference evidence="10 11" key="1">
    <citation type="submission" date="2022-01" db="EMBL/GenBank/DDBJ databases">
        <title>Nocardioides sp. nov., an actinomycete isolated from mining soil.</title>
        <authorList>
            <person name="Liu L."/>
        </authorList>
    </citation>
    <scope>NUCLEOTIDE SEQUENCE [LARGE SCALE GENOMIC DNA]</scope>
    <source>
        <strain evidence="10 11">KLBMP 9356</strain>
    </source>
</reference>
<keyword evidence="4 8" id="KW-0812">Transmembrane</keyword>
<evidence type="ECO:0000256" key="3">
    <source>
        <dbReference type="ARBA" id="ARBA00022475"/>
    </source>
</evidence>
<dbReference type="Gene3D" id="2.60.120.10">
    <property type="entry name" value="Jelly Rolls"/>
    <property type="match status" value="1"/>
</dbReference>
<dbReference type="CDD" id="cd00038">
    <property type="entry name" value="CAP_ED"/>
    <property type="match status" value="1"/>
</dbReference>
<evidence type="ECO:0000256" key="1">
    <source>
        <dbReference type="ARBA" id="ARBA00004429"/>
    </source>
</evidence>
<evidence type="ECO:0000256" key="7">
    <source>
        <dbReference type="SAM" id="MobiDB-lite"/>
    </source>
</evidence>
<evidence type="ECO:0000313" key="11">
    <source>
        <dbReference type="Proteomes" id="UP001201161"/>
    </source>
</evidence>
<feature type="transmembrane region" description="Helical" evidence="8">
    <location>
        <begin position="234"/>
        <end position="260"/>
    </location>
</feature>
<feature type="transmembrane region" description="Helical" evidence="8">
    <location>
        <begin position="116"/>
        <end position="135"/>
    </location>
</feature>
<dbReference type="PROSITE" id="PS50042">
    <property type="entry name" value="CNMP_BINDING_3"/>
    <property type="match status" value="1"/>
</dbReference>
<keyword evidence="2" id="KW-0813">Transport</keyword>
<feature type="transmembrane region" description="Helical" evidence="8">
    <location>
        <begin position="58"/>
        <end position="78"/>
    </location>
</feature>
<dbReference type="InterPro" id="IPR018490">
    <property type="entry name" value="cNMP-bd_dom_sf"/>
</dbReference>
<accession>A0ABS9HFW6</accession>
<feature type="transmembrane region" description="Helical" evidence="8">
    <location>
        <begin position="31"/>
        <end position="52"/>
    </location>
</feature>
<evidence type="ECO:0000256" key="8">
    <source>
        <dbReference type="SAM" id="Phobius"/>
    </source>
</evidence>